<dbReference type="InterPro" id="IPR022111">
    <property type="entry name" value="Rhodanese_C"/>
</dbReference>
<feature type="compositionally biased region" description="Basic and acidic residues" evidence="1">
    <location>
        <begin position="346"/>
        <end position="357"/>
    </location>
</feature>
<dbReference type="SUPFAM" id="SSF52821">
    <property type="entry name" value="Rhodanese/Cell cycle control phosphatase"/>
    <property type="match status" value="1"/>
</dbReference>
<feature type="compositionally biased region" description="Acidic residues" evidence="1">
    <location>
        <begin position="410"/>
        <end position="434"/>
    </location>
</feature>
<dbReference type="InterPro" id="IPR036873">
    <property type="entry name" value="Rhodanese-like_dom_sf"/>
</dbReference>
<keyword evidence="4" id="KW-1185">Reference proteome</keyword>
<dbReference type="Gene3D" id="3.40.250.10">
    <property type="entry name" value="Rhodanese-like domain"/>
    <property type="match status" value="1"/>
</dbReference>
<dbReference type="PANTHER" id="PTHR43268">
    <property type="entry name" value="THIOSULFATE SULFURTRANSFERASE/RHODANESE-LIKE DOMAIN-CONTAINING PROTEIN 2"/>
    <property type="match status" value="1"/>
</dbReference>
<evidence type="ECO:0000259" key="2">
    <source>
        <dbReference type="PROSITE" id="PS50206"/>
    </source>
</evidence>
<dbReference type="InterPro" id="IPR020936">
    <property type="entry name" value="TrhO"/>
</dbReference>
<dbReference type="Pfam" id="PF12368">
    <property type="entry name" value="Rhodanese_C"/>
    <property type="match status" value="1"/>
</dbReference>
<feature type="domain" description="Rhodanese" evidence="2">
    <location>
        <begin position="145"/>
        <end position="244"/>
    </location>
</feature>
<evidence type="ECO:0000256" key="1">
    <source>
        <dbReference type="SAM" id="MobiDB-lite"/>
    </source>
</evidence>
<evidence type="ECO:0000313" key="3">
    <source>
        <dbReference type="EMBL" id="CCO66800.1"/>
    </source>
</evidence>
<dbReference type="KEGG" id="bpg:Bathy09g02420"/>
<dbReference type="PANTHER" id="PTHR43268:SF3">
    <property type="entry name" value="RHODANESE-LIKE DOMAIN-CONTAINING PROTEIN 7-RELATED"/>
    <property type="match status" value="1"/>
</dbReference>
<dbReference type="Gene3D" id="3.30.70.100">
    <property type="match status" value="1"/>
</dbReference>
<feature type="region of interest" description="Disordered" evidence="1">
    <location>
        <begin position="343"/>
        <end position="362"/>
    </location>
</feature>
<dbReference type="eggNOG" id="ENOG502QPZW">
    <property type="taxonomic scope" value="Eukaryota"/>
</dbReference>
<protein>
    <recommendedName>
        <fullName evidence="2">Rhodanese domain-containing protein</fullName>
    </recommendedName>
</protein>
<dbReference type="EMBL" id="FO082270">
    <property type="protein sequence ID" value="CCO66800.1"/>
    <property type="molecule type" value="Genomic_DNA"/>
</dbReference>
<reference evidence="3 4" key="1">
    <citation type="submission" date="2011-10" db="EMBL/GenBank/DDBJ databases">
        <authorList>
            <person name="Genoscope - CEA"/>
        </authorList>
    </citation>
    <scope>NUCLEOTIDE SEQUENCE [LARGE SCALE GENOMIC DNA]</scope>
    <source>
        <strain evidence="3 4">RCC 1105</strain>
    </source>
</reference>
<dbReference type="Pfam" id="PF00581">
    <property type="entry name" value="Rhodanese"/>
    <property type="match status" value="1"/>
</dbReference>
<dbReference type="Proteomes" id="UP000198341">
    <property type="component" value="Chromosome 9"/>
</dbReference>
<dbReference type="OrthoDB" id="25002at2759"/>
<dbReference type="Pfam" id="PF17773">
    <property type="entry name" value="UPF0176_N"/>
    <property type="match status" value="1"/>
</dbReference>
<dbReference type="AlphaFoldDB" id="K8F409"/>
<dbReference type="InterPro" id="IPR040503">
    <property type="entry name" value="TRHO_N"/>
</dbReference>
<feature type="region of interest" description="Disordered" evidence="1">
    <location>
        <begin position="385"/>
        <end position="447"/>
    </location>
</feature>
<sequence>MKKNKNTTNNTHQLITFFKFTVLSNAEDEVDAHREFIETNNLEIRGRIYLNEQGVNAQMSGKGTDGETYARWVEKRAPFNGMRISVYPYHEHGHPDLRLRVKPQLVQLENGTAHLPIADTSKRGTSLSPEEWHEMIEKANEDPSDKENPLLLDVRNGYEWDVGHFKGAQRPVQESFRETVETNVDDKIGPLADMPKDKPIMMYCTGGIRCDVYSTVLKEQGYENVMVLEGGVQAYFEKFGNEEKHAWDDHLFVFDNRLAMTPKGTPAADLGEKAATLECHVCKQKNAPPPHRNCPNVDCNRLFLVCEGCSEKLDGFCCHECTQATHVRPQLVNPGRYKKYASYDTPEARAARRGDGRQRRKQLRLRKRKLACAEYVIRTVLGDDEAASSSNESSSGTFAARTRSNNKVEENDDEEDDDDDEEKEEEEEEPEEWDETGKEKKIKPQNSKYLRLRMRLEEAIPFVQGDISPEKLVTAMETLNINRVGGRSAPERKKSLEESRG</sequence>
<evidence type="ECO:0000313" key="4">
    <source>
        <dbReference type="Proteomes" id="UP000198341"/>
    </source>
</evidence>
<proteinExistence type="predicted"/>
<name>K8F409_9CHLO</name>
<dbReference type="SMART" id="SM00450">
    <property type="entry name" value="RHOD"/>
    <property type="match status" value="1"/>
</dbReference>
<accession>K8F409</accession>
<dbReference type="GeneID" id="19013749"/>
<organism evidence="3 4">
    <name type="scientific">Bathycoccus prasinos</name>
    <dbReference type="NCBI Taxonomy" id="41875"/>
    <lineage>
        <taxon>Eukaryota</taxon>
        <taxon>Viridiplantae</taxon>
        <taxon>Chlorophyta</taxon>
        <taxon>Mamiellophyceae</taxon>
        <taxon>Mamiellales</taxon>
        <taxon>Bathycoccaceae</taxon>
        <taxon>Bathycoccus</taxon>
    </lineage>
</organism>
<gene>
    <name evidence="3" type="ORF">Bathy09g02420</name>
</gene>
<dbReference type="InterPro" id="IPR001763">
    <property type="entry name" value="Rhodanese-like_dom"/>
</dbReference>
<dbReference type="PROSITE" id="PS50206">
    <property type="entry name" value="RHODANESE_3"/>
    <property type="match status" value="1"/>
</dbReference>
<dbReference type="CDD" id="cd01518">
    <property type="entry name" value="RHOD_YceA"/>
    <property type="match status" value="1"/>
</dbReference>
<dbReference type="RefSeq" id="XP_007511240.1">
    <property type="nucleotide sequence ID" value="XM_007511178.1"/>
</dbReference>